<dbReference type="AlphaFoldDB" id="G4QGZ2"/>
<sequence>MNYDDNVGYGERGFVSGFACKKIHANEMMRRVSCGEGF</sequence>
<dbReference type="STRING" id="1085623.GNIT_2072"/>
<dbReference type="HOGENOM" id="CLU_3328373_0_0_6"/>
<organism evidence="1 2">
    <name type="scientific">Glaciecola nitratireducens (strain JCM 12485 / KCTC 12276 / FR1064)</name>
    <dbReference type="NCBI Taxonomy" id="1085623"/>
    <lineage>
        <taxon>Bacteria</taxon>
        <taxon>Pseudomonadati</taxon>
        <taxon>Pseudomonadota</taxon>
        <taxon>Gammaproteobacteria</taxon>
        <taxon>Alteromonadales</taxon>
        <taxon>Alteromonadaceae</taxon>
        <taxon>Brumicola</taxon>
    </lineage>
</organism>
<accession>G4QGZ2</accession>
<evidence type="ECO:0000313" key="2">
    <source>
        <dbReference type="Proteomes" id="UP000009282"/>
    </source>
</evidence>
<dbReference type="EMBL" id="CP003060">
    <property type="protein sequence ID" value="AEP30180.1"/>
    <property type="molecule type" value="Genomic_DNA"/>
</dbReference>
<name>G4QGZ2_GLANF</name>
<evidence type="ECO:0000313" key="1">
    <source>
        <dbReference type="EMBL" id="AEP30180.1"/>
    </source>
</evidence>
<dbReference type="KEGG" id="gni:GNIT_2072"/>
<gene>
    <name evidence="1" type="ordered locus">GNIT_2072</name>
</gene>
<reference evidence="1 2" key="1">
    <citation type="journal article" date="2011" name="J. Bacteriol.">
        <title>Complete genome sequence of seawater bacterium Glaciecola nitratireducens FR1064T.</title>
        <authorList>
            <person name="Bian F."/>
            <person name="Qin Q.L."/>
            <person name="Xie B.B."/>
            <person name="Shu Y.L."/>
            <person name="Zhang X.Y."/>
            <person name="Yu Y."/>
            <person name="Chen B."/>
            <person name="Chen X.L."/>
            <person name="Zhou B.C."/>
            <person name="Zhang Y.Z."/>
        </authorList>
    </citation>
    <scope>NUCLEOTIDE SEQUENCE [LARGE SCALE GENOMIC DNA]</scope>
    <source>
        <strain evidence="2">JCM 12485 / KCTC 12276 / FR1064</strain>
    </source>
</reference>
<proteinExistence type="predicted"/>
<protein>
    <submittedName>
        <fullName evidence="1">Uncharacterized protein</fullName>
    </submittedName>
</protein>
<dbReference type="Proteomes" id="UP000009282">
    <property type="component" value="Chromosome"/>
</dbReference>
<keyword evidence="2" id="KW-1185">Reference proteome</keyword>